<proteinExistence type="predicted"/>
<sequence length="457" mass="49154">MFTCTRTIALLSLSTALLSGAPQEDSNEPNALQAHLENQVESAMEENDLEGMIVVIGLGDETLMERGWGRLPGGHIADPQQLVRAQALVEPLTAIAALQLVGQGKLSLDQPVHSILEDLKWEEGEVQIHHLLAQTSGLIGWDAALPPHERDAATVASLLELVKGQGLEAKPGTCFQYSESNALVLGAIIEKVSGAPLSEWITKHILEPADAESSGFGLEDAPPTRKGSIGSREIGGESISVPEGVHPFGEDEFCTTALDLLRLRRALSDGLILEEDQLEALTEMKRLEDGTPTGYGFGVNRTRVGDHGGISIGGAAEGMSMHMAHYADPDITVIVMAADEVAPVGTIERNLTRLVLDLPLPGISDLELPPDQAARCVGAYQLGCTTLSIDLEKSGHLTLSSSDRSTEKLLYQGQYRFVSSRDPELEVEFVVVEGEKLAGHMILKEHGRHTEAVRFPR</sequence>
<reference evidence="3 4" key="1">
    <citation type="submission" date="2019-02" db="EMBL/GenBank/DDBJ databases">
        <title>Deep-cultivation of Planctomycetes and their phenomic and genomic characterization uncovers novel biology.</title>
        <authorList>
            <person name="Wiegand S."/>
            <person name="Jogler M."/>
            <person name="Boedeker C."/>
            <person name="Pinto D."/>
            <person name="Vollmers J."/>
            <person name="Rivas-Marin E."/>
            <person name="Kohn T."/>
            <person name="Peeters S.H."/>
            <person name="Heuer A."/>
            <person name="Rast P."/>
            <person name="Oberbeckmann S."/>
            <person name="Bunk B."/>
            <person name="Jeske O."/>
            <person name="Meyerdierks A."/>
            <person name="Storesund J.E."/>
            <person name="Kallscheuer N."/>
            <person name="Luecker S."/>
            <person name="Lage O.M."/>
            <person name="Pohl T."/>
            <person name="Merkel B.J."/>
            <person name="Hornburger P."/>
            <person name="Mueller R.-W."/>
            <person name="Bruemmer F."/>
            <person name="Labrenz M."/>
            <person name="Spormann A.M."/>
            <person name="Op den Camp H."/>
            <person name="Overmann J."/>
            <person name="Amann R."/>
            <person name="Jetten M.S.M."/>
            <person name="Mascher T."/>
            <person name="Medema M.H."/>
            <person name="Devos D.P."/>
            <person name="Kaster A.-K."/>
            <person name="Ovreas L."/>
            <person name="Rohde M."/>
            <person name="Galperin M.Y."/>
            <person name="Jogler C."/>
        </authorList>
    </citation>
    <scope>NUCLEOTIDE SEQUENCE [LARGE SCALE GENOMIC DNA]</scope>
    <source>
        <strain evidence="3 4">Poly30</strain>
    </source>
</reference>
<evidence type="ECO:0000259" key="2">
    <source>
        <dbReference type="Pfam" id="PF00144"/>
    </source>
</evidence>
<dbReference type="InterPro" id="IPR012338">
    <property type="entry name" value="Beta-lactam/transpept-like"/>
</dbReference>
<keyword evidence="4" id="KW-1185">Reference proteome</keyword>
<feature type="domain" description="Beta-lactamase-related" evidence="2">
    <location>
        <begin position="37"/>
        <end position="342"/>
    </location>
</feature>
<dbReference type="Gene3D" id="3.40.710.10">
    <property type="entry name" value="DD-peptidase/beta-lactamase superfamily"/>
    <property type="match status" value="1"/>
</dbReference>
<gene>
    <name evidence="3" type="primary">pbpX_3</name>
    <name evidence="3" type="ORF">Poly30_28090</name>
</gene>
<accession>A0A518ET72</accession>
<feature type="compositionally biased region" description="Low complexity" evidence="1">
    <location>
        <begin position="227"/>
        <end position="240"/>
    </location>
</feature>
<feature type="region of interest" description="Disordered" evidence="1">
    <location>
        <begin position="212"/>
        <end position="242"/>
    </location>
</feature>
<dbReference type="OrthoDB" id="284523at2"/>
<protein>
    <submittedName>
        <fullName evidence="3">Penicillin-binding protein PbpX</fullName>
    </submittedName>
</protein>
<dbReference type="Proteomes" id="UP000320390">
    <property type="component" value="Chromosome"/>
</dbReference>
<name>A0A518ET72_9BACT</name>
<evidence type="ECO:0000313" key="3">
    <source>
        <dbReference type="EMBL" id="QDV07287.1"/>
    </source>
</evidence>
<dbReference type="EMBL" id="CP036434">
    <property type="protein sequence ID" value="QDV07287.1"/>
    <property type="molecule type" value="Genomic_DNA"/>
</dbReference>
<dbReference type="RefSeq" id="WP_145198209.1">
    <property type="nucleotide sequence ID" value="NZ_CP036434.1"/>
</dbReference>
<organism evidence="3 4">
    <name type="scientific">Saltatorellus ferox</name>
    <dbReference type="NCBI Taxonomy" id="2528018"/>
    <lineage>
        <taxon>Bacteria</taxon>
        <taxon>Pseudomonadati</taxon>
        <taxon>Planctomycetota</taxon>
        <taxon>Planctomycetia</taxon>
        <taxon>Planctomycetia incertae sedis</taxon>
        <taxon>Saltatorellus</taxon>
    </lineage>
</organism>
<dbReference type="InterPro" id="IPR001466">
    <property type="entry name" value="Beta-lactam-related"/>
</dbReference>
<evidence type="ECO:0000256" key="1">
    <source>
        <dbReference type="SAM" id="MobiDB-lite"/>
    </source>
</evidence>
<dbReference type="PANTHER" id="PTHR43283">
    <property type="entry name" value="BETA-LACTAMASE-RELATED"/>
    <property type="match status" value="1"/>
</dbReference>
<dbReference type="AlphaFoldDB" id="A0A518ET72"/>
<dbReference type="SUPFAM" id="SSF56601">
    <property type="entry name" value="beta-lactamase/transpeptidase-like"/>
    <property type="match status" value="1"/>
</dbReference>
<evidence type="ECO:0000313" key="4">
    <source>
        <dbReference type="Proteomes" id="UP000320390"/>
    </source>
</evidence>
<dbReference type="Pfam" id="PF00144">
    <property type="entry name" value="Beta-lactamase"/>
    <property type="match status" value="1"/>
</dbReference>
<dbReference type="InterPro" id="IPR050789">
    <property type="entry name" value="Diverse_Enzym_Activities"/>
</dbReference>